<sequence>MKKIKNRGSFDVTLEGERQAINQLTLISFARQYKKEDAQWRKINKQSIH</sequence>
<dbReference type="RefSeq" id="WP_158287182.1">
    <property type="nucleotide sequence ID" value="NZ_SLVV01000014.1"/>
</dbReference>
<proteinExistence type="predicted"/>
<dbReference type="EMBL" id="SLVV01000014">
    <property type="protein sequence ID" value="TCN20458.1"/>
    <property type="molecule type" value="Genomic_DNA"/>
</dbReference>
<protein>
    <submittedName>
        <fullName evidence="1">Uncharacterized protein</fullName>
    </submittedName>
</protein>
<dbReference type="AlphaFoldDB" id="A0A4R2B1R7"/>
<keyword evidence="2" id="KW-1185">Reference proteome</keyword>
<accession>A0A4R2B1R7</accession>
<dbReference type="Proteomes" id="UP000295689">
    <property type="component" value="Unassembled WGS sequence"/>
</dbReference>
<name>A0A4R2B1R7_9BACI</name>
<comment type="caution">
    <text evidence="1">The sequence shown here is derived from an EMBL/GenBank/DDBJ whole genome shotgun (WGS) entry which is preliminary data.</text>
</comment>
<gene>
    <name evidence="1" type="ORF">EV146_11477</name>
</gene>
<reference evidence="1 2" key="1">
    <citation type="journal article" date="2015" name="Stand. Genomic Sci.">
        <title>Genomic Encyclopedia of Bacterial and Archaeal Type Strains, Phase III: the genomes of soil and plant-associated and newly described type strains.</title>
        <authorList>
            <person name="Whitman W.B."/>
            <person name="Woyke T."/>
            <person name="Klenk H.P."/>
            <person name="Zhou Y."/>
            <person name="Lilburn T.G."/>
            <person name="Beck B.J."/>
            <person name="De Vos P."/>
            <person name="Vandamme P."/>
            <person name="Eisen J.A."/>
            <person name="Garrity G."/>
            <person name="Hugenholtz P."/>
            <person name="Kyrpides N.C."/>
        </authorList>
    </citation>
    <scope>NUCLEOTIDE SEQUENCE [LARGE SCALE GENOMIC DNA]</scope>
    <source>
        <strain evidence="1 2">CV53</strain>
    </source>
</reference>
<evidence type="ECO:0000313" key="2">
    <source>
        <dbReference type="Proteomes" id="UP000295689"/>
    </source>
</evidence>
<organism evidence="1 2">
    <name type="scientific">Mesobacillus foraminis</name>
    <dbReference type="NCBI Taxonomy" id="279826"/>
    <lineage>
        <taxon>Bacteria</taxon>
        <taxon>Bacillati</taxon>
        <taxon>Bacillota</taxon>
        <taxon>Bacilli</taxon>
        <taxon>Bacillales</taxon>
        <taxon>Bacillaceae</taxon>
        <taxon>Mesobacillus</taxon>
    </lineage>
</organism>
<evidence type="ECO:0000313" key="1">
    <source>
        <dbReference type="EMBL" id="TCN20458.1"/>
    </source>
</evidence>